<dbReference type="Pfam" id="PF17207">
    <property type="entry name" value="MCM_OB"/>
    <property type="match status" value="1"/>
</dbReference>
<evidence type="ECO:0000256" key="2">
    <source>
        <dbReference type="ARBA" id="ARBA00008010"/>
    </source>
</evidence>
<dbReference type="Gene3D" id="2.20.28.10">
    <property type="match status" value="1"/>
</dbReference>
<organism evidence="15 16">
    <name type="scientific">Anaeramoeba flamelloides</name>
    <dbReference type="NCBI Taxonomy" id="1746091"/>
    <lineage>
        <taxon>Eukaryota</taxon>
        <taxon>Metamonada</taxon>
        <taxon>Anaeramoebidae</taxon>
        <taxon>Anaeramoeba</taxon>
    </lineage>
</organism>
<feature type="region of interest" description="Disordered" evidence="13">
    <location>
        <begin position="619"/>
        <end position="641"/>
    </location>
</feature>
<dbReference type="SMART" id="SM00305">
    <property type="entry name" value="HintC"/>
    <property type="match status" value="1"/>
</dbReference>
<dbReference type="InterPro" id="IPR031327">
    <property type="entry name" value="MCM"/>
</dbReference>
<dbReference type="InterPro" id="IPR012340">
    <property type="entry name" value="NA-bd_OB-fold"/>
</dbReference>
<dbReference type="Gene3D" id="3.40.50.300">
    <property type="entry name" value="P-loop containing nucleotide triphosphate hydrolases"/>
    <property type="match status" value="2"/>
</dbReference>
<dbReference type="EC" id="3.6.4.12" evidence="3"/>
<dbReference type="Proteomes" id="UP001150062">
    <property type="component" value="Unassembled WGS sequence"/>
</dbReference>
<dbReference type="NCBIfam" id="TIGR01445">
    <property type="entry name" value="intein_Nterm"/>
    <property type="match status" value="1"/>
</dbReference>
<dbReference type="SUPFAM" id="SSF50249">
    <property type="entry name" value="Nucleic acid-binding proteins"/>
    <property type="match status" value="1"/>
</dbReference>
<keyword evidence="5 12" id="KW-0547">Nucleotide-binding</keyword>
<dbReference type="Pfam" id="PF00493">
    <property type="entry name" value="MCM"/>
    <property type="match status" value="2"/>
</dbReference>
<evidence type="ECO:0000256" key="8">
    <source>
        <dbReference type="ARBA" id="ARBA00022840"/>
    </source>
</evidence>
<evidence type="ECO:0000256" key="10">
    <source>
        <dbReference type="ARBA" id="ARBA00023242"/>
    </source>
</evidence>
<dbReference type="SUPFAM" id="SSF52540">
    <property type="entry name" value="P-loop containing nucleoside triphosphate hydrolases"/>
    <property type="match status" value="1"/>
</dbReference>
<evidence type="ECO:0000256" key="3">
    <source>
        <dbReference type="ARBA" id="ARBA00012551"/>
    </source>
</evidence>
<evidence type="ECO:0000313" key="15">
    <source>
        <dbReference type="EMBL" id="KAJ6244734.1"/>
    </source>
</evidence>
<dbReference type="InterPro" id="IPR018525">
    <property type="entry name" value="MCM_CS"/>
</dbReference>
<dbReference type="Pfam" id="PF21933">
    <property type="entry name" value="MCM5_C"/>
    <property type="match status" value="1"/>
</dbReference>
<dbReference type="CDD" id="cd00081">
    <property type="entry name" value="Hint"/>
    <property type="match status" value="1"/>
</dbReference>
<dbReference type="InterPro" id="IPR003586">
    <property type="entry name" value="Hint_dom_C"/>
</dbReference>
<dbReference type="InterPro" id="IPR054125">
    <property type="entry name" value="MCM5_C"/>
</dbReference>
<evidence type="ECO:0000313" key="16">
    <source>
        <dbReference type="Proteomes" id="UP001150062"/>
    </source>
</evidence>
<dbReference type="InterPro" id="IPR006141">
    <property type="entry name" value="Intein_N"/>
</dbReference>
<evidence type="ECO:0000256" key="5">
    <source>
        <dbReference type="ARBA" id="ARBA00022741"/>
    </source>
</evidence>
<name>A0ABQ8YJD8_9EUKA</name>
<dbReference type="NCBIfam" id="TIGR01443">
    <property type="entry name" value="intein_Cterm"/>
    <property type="match status" value="1"/>
</dbReference>
<feature type="compositionally biased region" description="Basic and acidic residues" evidence="13">
    <location>
        <begin position="122"/>
        <end position="134"/>
    </location>
</feature>
<comment type="subcellular location">
    <subcellularLocation>
        <location evidence="1">Nucleus</location>
    </subcellularLocation>
</comment>
<evidence type="ECO:0000256" key="11">
    <source>
        <dbReference type="ARBA" id="ARBA00023306"/>
    </source>
</evidence>
<dbReference type="Pfam" id="PF14890">
    <property type="entry name" value="Intein_splicing"/>
    <property type="match status" value="1"/>
</dbReference>
<dbReference type="PROSITE" id="PS50818">
    <property type="entry name" value="INTEIN_C_TER"/>
    <property type="match status" value="1"/>
</dbReference>
<feature type="domain" description="MCM C-terminal AAA(+) ATPase" evidence="14">
    <location>
        <begin position="696"/>
        <end position="818"/>
    </location>
</feature>
<evidence type="ECO:0000256" key="9">
    <source>
        <dbReference type="ARBA" id="ARBA00023125"/>
    </source>
</evidence>
<feature type="compositionally biased region" description="Low complexity" evidence="13">
    <location>
        <begin position="487"/>
        <end position="496"/>
    </location>
</feature>
<proteinExistence type="inferred from homology"/>
<dbReference type="InterPro" id="IPR033762">
    <property type="entry name" value="MCM_OB"/>
</dbReference>
<dbReference type="PANTHER" id="PTHR11630">
    <property type="entry name" value="DNA REPLICATION LICENSING FACTOR MCM FAMILY MEMBER"/>
    <property type="match status" value="1"/>
</dbReference>
<dbReference type="PROSITE" id="PS00847">
    <property type="entry name" value="MCM_1"/>
    <property type="match status" value="1"/>
</dbReference>
<keyword evidence="11" id="KW-0131">Cell cycle</keyword>
<evidence type="ECO:0000256" key="4">
    <source>
        <dbReference type="ARBA" id="ARBA00022705"/>
    </source>
</evidence>
<dbReference type="EMBL" id="JAOAOG010000158">
    <property type="protein sequence ID" value="KAJ6244734.1"/>
    <property type="molecule type" value="Genomic_DNA"/>
</dbReference>
<evidence type="ECO:0000256" key="1">
    <source>
        <dbReference type="ARBA" id="ARBA00004123"/>
    </source>
</evidence>
<keyword evidence="4" id="KW-0235">DNA replication</keyword>
<evidence type="ECO:0000256" key="12">
    <source>
        <dbReference type="RuleBase" id="RU004070"/>
    </source>
</evidence>
<keyword evidence="7" id="KW-0347">Helicase</keyword>
<dbReference type="InterPro" id="IPR027925">
    <property type="entry name" value="MCM_N"/>
</dbReference>
<evidence type="ECO:0000256" key="13">
    <source>
        <dbReference type="SAM" id="MobiDB-lite"/>
    </source>
</evidence>
<dbReference type="InterPro" id="IPR008048">
    <property type="entry name" value="MCM5"/>
</dbReference>
<dbReference type="Pfam" id="PF14551">
    <property type="entry name" value="MCM_N"/>
    <property type="match status" value="1"/>
</dbReference>
<comment type="caution">
    <text evidence="15">The sequence shown here is derived from an EMBL/GenBank/DDBJ whole genome shotgun (WGS) entry which is preliminary data.</text>
</comment>
<dbReference type="SMART" id="SM00350">
    <property type="entry name" value="MCM"/>
    <property type="match status" value="1"/>
</dbReference>
<dbReference type="InterPro" id="IPR001208">
    <property type="entry name" value="MCM_dom"/>
</dbReference>
<keyword evidence="6" id="KW-0378">Hydrolase</keyword>
<dbReference type="InterPro" id="IPR030934">
    <property type="entry name" value="Intein_C"/>
</dbReference>
<reference evidence="15" key="1">
    <citation type="submission" date="2022-08" db="EMBL/GenBank/DDBJ databases">
        <title>Novel sulfate-reducing endosymbionts in the free-living metamonad Anaeramoeba.</title>
        <authorList>
            <person name="Jerlstrom-Hultqvist J."/>
            <person name="Cepicka I."/>
            <person name="Gallot-Lavallee L."/>
            <person name="Salas-Leiva D."/>
            <person name="Curtis B.A."/>
            <person name="Zahonova K."/>
            <person name="Pipaliya S."/>
            <person name="Dacks J."/>
            <person name="Roger A.J."/>
        </authorList>
    </citation>
    <scope>NUCLEOTIDE SEQUENCE</scope>
    <source>
        <strain evidence="15">Schooner1</strain>
    </source>
</reference>
<dbReference type="PRINTS" id="PR01657">
    <property type="entry name" value="MCMFAMILY"/>
</dbReference>
<accession>A0ABQ8YJD8</accession>
<evidence type="ECO:0000256" key="6">
    <source>
        <dbReference type="ARBA" id="ARBA00022801"/>
    </source>
</evidence>
<feature type="compositionally biased region" description="Acidic residues" evidence="13">
    <location>
        <begin position="109"/>
        <end position="121"/>
    </location>
</feature>
<keyword evidence="16" id="KW-1185">Reference proteome</keyword>
<dbReference type="InterPro" id="IPR027417">
    <property type="entry name" value="P-loop_NTPase"/>
</dbReference>
<feature type="region of interest" description="Disordered" evidence="13">
    <location>
        <begin position="102"/>
        <end position="134"/>
    </location>
</feature>
<dbReference type="InterPro" id="IPR036844">
    <property type="entry name" value="Hint_dom_sf"/>
</dbReference>
<dbReference type="PRINTS" id="PR01661">
    <property type="entry name" value="MCMPROTEIN5"/>
</dbReference>
<gene>
    <name evidence="15" type="ORF">M0813_20824</name>
</gene>
<sequence>MSGFDKGQVYASNQGLTTDLEVTQTNTLVKTRFISFLQKFRRNNSYIYRDQLVTHFNIGAHYLEVTLEDLGMFDPELVQELIQRPSQTLQNFEEAAFHTIKRLTNEKDEQSEEEEEDGDEGEEKKEKKENEEEFKFQDEDNVFLIDKTTKLDKEKEEELKRKKGFLSRQSKTIQIIIKSETNAISLRKLSAQNVSQFVKIHGLIVSASRIRSKVKKLVCQCRTCGHITVLNCGTSLGTSITLPRTCGRISTLSDEVKCPLDPYVIISDRSKFVDQQTLRVQEPPESVPTGEIPRTVSLSVDRYLVNRVVPGTRIVATGVFSVIQSHRKNNMKSIAVRTPFIKCFGLQVDLDGKGRTTKRFSKKEIEKFKELSRTPKVSQLIASSIAPAIFGYEDIKKALSVQLFGGVRKQLPDGLKLRGEINVLLLGDPSTSKSQFLKFIERVAPIAVYTSGKGSSASGLCVHPDSLLSIYFKEKCENNDKTIKNNQQQQQQQQQQTKPNQKFPQFRKKRTTIKDLVENYFKLHSKNSPTEEVMKNYAWRKSVTNLKCPIYIQSATEKRKIKYLWKLRSPKYLIQIETENKKSITITENTKLFVKNRGWLKPKNLKILIDEIAVSNKNEFNNSNKNKNNNNSKNRNRNNVNDLIGNKSIENSINYQATFEKIKSIKMIKSNTEYVYDLTVENTHNFLVDGIVVHNTASVIRDPQSKEFYLEGGAFVLADDGIVCIDEFDKMDIHDRVAIHEPMEQQTISIAKAGITAVLNSRTAVLAAANPVFGRYDEMKTPLENIDFQMTILSRFDLIFIVRDIMNEKRDRKIASHILNIHKYQKTQTEDTEIDLNLLKRYISYARTYCNPVLTKAAAALLRNNYVSIRSGIRSESEFSGNGGGGSSSSSGIPITVRQLEAIIRISEAMARMRLSKVAKKEDVREAIRLFKASTLQAANQTGFSSEGSLRKDLVQQIETAENKIRIRLRVGSSFPEKKIIDSLTSQGVKEFAIKKAIQIMIGREELEYLHRRRILYRKK</sequence>
<dbReference type="Gene3D" id="2.170.16.10">
    <property type="entry name" value="Hedgehog/Intein (Hint) domain"/>
    <property type="match status" value="1"/>
</dbReference>
<dbReference type="PANTHER" id="PTHR11630:SF42">
    <property type="entry name" value="DNA REPLICATION LICENSING FACTOR MCM5"/>
    <property type="match status" value="1"/>
</dbReference>
<feature type="region of interest" description="Disordered" evidence="13">
    <location>
        <begin position="483"/>
        <end position="505"/>
    </location>
</feature>
<keyword evidence="8 12" id="KW-0067">ATP-binding</keyword>
<dbReference type="SUPFAM" id="SSF51294">
    <property type="entry name" value="Hedgehog/intein (Hint) domain"/>
    <property type="match status" value="1"/>
</dbReference>
<dbReference type="InterPro" id="IPR041562">
    <property type="entry name" value="MCM_lid"/>
</dbReference>
<keyword evidence="9 12" id="KW-0238">DNA-binding</keyword>
<comment type="similarity">
    <text evidence="2 12">Belongs to the MCM family.</text>
</comment>
<feature type="domain" description="MCM C-terminal AAA(+) ATPase" evidence="14">
    <location>
        <begin position="377"/>
        <end position="460"/>
    </location>
</feature>
<dbReference type="Pfam" id="PF17855">
    <property type="entry name" value="MCM_lid"/>
    <property type="match status" value="1"/>
</dbReference>
<evidence type="ECO:0000256" key="7">
    <source>
        <dbReference type="ARBA" id="ARBA00022806"/>
    </source>
</evidence>
<dbReference type="Gene3D" id="3.30.1640.10">
    <property type="entry name" value="mini-chromosome maintenance (MCM) complex, chain A, domain 1"/>
    <property type="match status" value="1"/>
</dbReference>
<keyword evidence="10" id="KW-0539">Nucleus</keyword>
<dbReference type="Gene3D" id="2.40.50.140">
    <property type="entry name" value="Nucleic acid-binding proteins"/>
    <property type="match status" value="1"/>
</dbReference>
<protein>
    <recommendedName>
        <fullName evidence="3">DNA helicase</fullName>
        <ecNumber evidence="3">3.6.4.12</ecNumber>
    </recommendedName>
</protein>
<evidence type="ECO:0000259" key="14">
    <source>
        <dbReference type="PROSITE" id="PS50051"/>
    </source>
</evidence>
<dbReference type="PROSITE" id="PS50051">
    <property type="entry name" value="MCM_2"/>
    <property type="match status" value="2"/>
</dbReference>